<keyword evidence="9" id="KW-0812">Transmembrane</keyword>
<dbReference type="SUPFAM" id="SSF81653">
    <property type="entry name" value="Calcium ATPase, transduction domain A"/>
    <property type="match status" value="1"/>
</dbReference>
<dbReference type="PANTHER" id="PTHR45630:SF8">
    <property type="entry name" value="CATION-TRANSPORTING ATPASE"/>
    <property type="match status" value="1"/>
</dbReference>
<evidence type="ECO:0000256" key="5">
    <source>
        <dbReference type="ARBA" id="ARBA00022840"/>
    </source>
</evidence>
<organism evidence="11 12">
    <name type="scientific">Diaphorina citri</name>
    <name type="common">Asian citrus psyllid</name>
    <dbReference type="NCBI Taxonomy" id="121845"/>
    <lineage>
        <taxon>Eukaryota</taxon>
        <taxon>Metazoa</taxon>
        <taxon>Ecdysozoa</taxon>
        <taxon>Arthropoda</taxon>
        <taxon>Hexapoda</taxon>
        <taxon>Insecta</taxon>
        <taxon>Pterygota</taxon>
        <taxon>Neoptera</taxon>
        <taxon>Paraneoptera</taxon>
        <taxon>Hemiptera</taxon>
        <taxon>Sternorrhyncha</taxon>
        <taxon>Psylloidea</taxon>
        <taxon>Psyllidae</taxon>
        <taxon>Diaphorininae</taxon>
        <taxon>Diaphorina</taxon>
    </lineage>
</organism>
<dbReference type="RefSeq" id="XP_026684948.1">
    <property type="nucleotide sequence ID" value="XM_026829147.1"/>
</dbReference>
<accession>A0A3Q0JDB6</accession>
<dbReference type="GO" id="GO:0016020">
    <property type="term" value="C:membrane"/>
    <property type="evidence" value="ECO:0007669"/>
    <property type="project" value="UniProtKB-SubCell"/>
</dbReference>
<dbReference type="Proteomes" id="UP000079169">
    <property type="component" value="Unplaced"/>
</dbReference>
<dbReference type="InterPro" id="IPR006544">
    <property type="entry name" value="P-type_TPase_V"/>
</dbReference>
<evidence type="ECO:0000256" key="2">
    <source>
        <dbReference type="ARBA" id="ARBA00022553"/>
    </source>
</evidence>
<evidence type="ECO:0000256" key="7">
    <source>
        <dbReference type="ARBA" id="ARBA00022967"/>
    </source>
</evidence>
<dbReference type="GO" id="GO:0006874">
    <property type="term" value="P:intracellular calcium ion homeostasis"/>
    <property type="evidence" value="ECO:0007669"/>
    <property type="project" value="TreeGrafter"/>
</dbReference>
<evidence type="ECO:0000256" key="8">
    <source>
        <dbReference type="ARBA" id="ARBA00049360"/>
    </source>
</evidence>
<dbReference type="GeneID" id="113470597"/>
<dbReference type="GO" id="GO:0015203">
    <property type="term" value="F:polyamine transmembrane transporter activity"/>
    <property type="evidence" value="ECO:0007669"/>
    <property type="project" value="TreeGrafter"/>
</dbReference>
<dbReference type="Gene3D" id="2.70.150.10">
    <property type="entry name" value="Calcium-transporting ATPase, cytoplasmic transduction domain A"/>
    <property type="match status" value="1"/>
</dbReference>
<evidence type="ECO:0000256" key="3">
    <source>
        <dbReference type="ARBA" id="ARBA00022723"/>
    </source>
</evidence>
<dbReference type="STRING" id="121845.A0A3Q0JDB6"/>
<dbReference type="Pfam" id="PF00122">
    <property type="entry name" value="E1-E2_ATPase"/>
    <property type="match status" value="1"/>
</dbReference>
<evidence type="ECO:0000256" key="1">
    <source>
        <dbReference type="ARBA" id="ARBA00004141"/>
    </source>
</evidence>
<name>A0A3Q0JDB6_DIACI</name>
<keyword evidence="7" id="KW-1278">Translocase</keyword>
<comment type="subcellular location">
    <subcellularLocation>
        <location evidence="1">Membrane</location>
        <topology evidence="1">Multi-pass membrane protein</topology>
    </subcellularLocation>
</comment>
<evidence type="ECO:0000256" key="6">
    <source>
        <dbReference type="ARBA" id="ARBA00022842"/>
    </source>
</evidence>
<dbReference type="InterPro" id="IPR008250">
    <property type="entry name" value="ATPase_P-typ_transduc_dom_A_sf"/>
</dbReference>
<gene>
    <name evidence="12" type="primary">LOC113470597</name>
</gene>
<reference evidence="12" key="1">
    <citation type="submission" date="2025-08" db="UniProtKB">
        <authorList>
            <consortium name="RefSeq"/>
        </authorList>
    </citation>
    <scope>IDENTIFICATION</scope>
</reference>
<keyword evidence="9" id="KW-0472">Membrane</keyword>
<proteinExistence type="predicted"/>
<dbReference type="PaxDb" id="121845-A0A3Q0JDB6"/>
<dbReference type="KEGG" id="dci:113470597"/>
<evidence type="ECO:0000256" key="9">
    <source>
        <dbReference type="SAM" id="Phobius"/>
    </source>
</evidence>
<keyword evidence="11" id="KW-1185">Reference proteome</keyword>
<dbReference type="GO" id="GO:0140358">
    <property type="term" value="F:P-type transmembrane transporter activity"/>
    <property type="evidence" value="ECO:0007669"/>
    <property type="project" value="InterPro"/>
</dbReference>
<keyword evidence="2" id="KW-0597">Phosphoprotein</keyword>
<comment type="catalytic activity">
    <reaction evidence="8">
        <text>ATP + H2O = ADP + phosphate + H(+)</text>
        <dbReference type="Rhea" id="RHEA:13065"/>
        <dbReference type="ChEBI" id="CHEBI:15377"/>
        <dbReference type="ChEBI" id="CHEBI:15378"/>
        <dbReference type="ChEBI" id="CHEBI:30616"/>
        <dbReference type="ChEBI" id="CHEBI:43474"/>
        <dbReference type="ChEBI" id="CHEBI:456216"/>
    </reaction>
</comment>
<evidence type="ECO:0000259" key="10">
    <source>
        <dbReference type="Pfam" id="PF00122"/>
    </source>
</evidence>
<keyword evidence="6" id="KW-0460">Magnesium</keyword>
<evidence type="ECO:0000313" key="11">
    <source>
        <dbReference type="Proteomes" id="UP000079169"/>
    </source>
</evidence>
<dbReference type="PANTHER" id="PTHR45630">
    <property type="entry name" value="CATION-TRANSPORTING ATPASE-RELATED"/>
    <property type="match status" value="1"/>
</dbReference>
<dbReference type="InterPro" id="IPR059000">
    <property type="entry name" value="ATPase_P-type_domA"/>
</dbReference>
<sequence length="147" mass="16373">MHCDAVLLAGNCIVNESMLTGESVPVTKTPLPNDPGTLYDSKEHARHTLYCGTQVIQTRYYGKHSVYAVVISTGFNTSKGSLVRSILYPPPVDFKFEQDSYKFVQLLALIASLGFVYTVVTKVKMVVTHYTGFSRNFTKVVLDQDKN</sequence>
<dbReference type="GO" id="GO:0005524">
    <property type="term" value="F:ATP binding"/>
    <property type="evidence" value="ECO:0007669"/>
    <property type="project" value="UniProtKB-KW"/>
</dbReference>
<feature type="transmembrane region" description="Helical" evidence="9">
    <location>
        <begin position="103"/>
        <end position="120"/>
    </location>
</feature>
<dbReference type="GO" id="GO:0019829">
    <property type="term" value="F:ATPase-coupled monoatomic cation transmembrane transporter activity"/>
    <property type="evidence" value="ECO:0007669"/>
    <property type="project" value="TreeGrafter"/>
</dbReference>
<keyword evidence="9" id="KW-1133">Transmembrane helix</keyword>
<evidence type="ECO:0000313" key="12">
    <source>
        <dbReference type="RefSeq" id="XP_026684948.1"/>
    </source>
</evidence>
<evidence type="ECO:0000256" key="4">
    <source>
        <dbReference type="ARBA" id="ARBA00022741"/>
    </source>
</evidence>
<keyword evidence="4" id="KW-0547">Nucleotide-binding</keyword>
<keyword evidence="5" id="KW-0067">ATP-binding</keyword>
<protein>
    <submittedName>
        <fullName evidence="12">Probable cation-transporting ATPase 13A3</fullName>
    </submittedName>
</protein>
<feature type="domain" description="P-type ATPase A" evidence="10">
    <location>
        <begin position="3"/>
        <end position="86"/>
    </location>
</feature>
<keyword evidence="3" id="KW-0479">Metal-binding</keyword>
<dbReference type="AlphaFoldDB" id="A0A3Q0JDB6"/>
<dbReference type="GO" id="GO:0046872">
    <property type="term" value="F:metal ion binding"/>
    <property type="evidence" value="ECO:0007669"/>
    <property type="project" value="UniProtKB-KW"/>
</dbReference>